<reference evidence="2" key="1">
    <citation type="submission" date="2022-10" db="EMBL/GenBank/DDBJ databases">
        <title>The WGS of Solirubrobacter sp. CPCC 204708.</title>
        <authorList>
            <person name="Jiang Z."/>
        </authorList>
    </citation>
    <scope>NUCLEOTIDE SEQUENCE</scope>
    <source>
        <strain evidence="2">CPCC 204708</strain>
    </source>
</reference>
<evidence type="ECO:0000313" key="3">
    <source>
        <dbReference type="Proteomes" id="UP001147700"/>
    </source>
</evidence>
<dbReference type="RefSeq" id="WP_202955504.1">
    <property type="nucleotide sequence ID" value="NZ_JAPCID010000003.1"/>
</dbReference>
<dbReference type="Proteomes" id="UP001147700">
    <property type="component" value="Unassembled WGS sequence"/>
</dbReference>
<dbReference type="Pfam" id="PF00731">
    <property type="entry name" value="AIRC"/>
    <property type="match status" value="1"/>
</dbReference>
<dbReference type="SUPFAM" id="SSF52255">
    <property type="entry name" value="N5-CAIR mutase (phosphoribosylaminoimidazole carboxylase, PurE)"/>
    <property type="match status" value="1"/>
</dbReference>
<evidence type="ECO:0000313" key="2">
    <source>
        <dbReference type="EMBL" id="MDA0136343.1"/>
    </source>
</evidence>
<evidence type="ECO:0000259" key="1">
    <source>
        <dbReference type="SMART" id="SM01001"/>
    </source>
</evidence>
<organism evidence="2 3">
    <name type="scientific">Solirubrobacter deserti</name>
    <dbReference type="NCBI Taxonomy" id="2282478"/>
    <lineage>
        <taxon>Bacteria</taxon>
        <taxon>Bacillati</taxon>
        <taxon>Actinomycetota</taxon>
        <taxon>Thermoleophilia</taxon>
        <taxon>Solirubrobacterales</taxon>
        <taxon>Solirubrobacteraceae</taxon>
        <taxon>Solirubrobacter</taxon>
    </lineage>
</organism>
<dbReference type="SMART" id="SM01001">
    <property type="entry name" value="AIRC"/>
    <property type="match status" value="1"/>
</dbReference>
<dbReference type="NCBIfam" id="NF033503">
    <property type="entry name" value="LarB"/>
    <property type="match status" value="1"/>
</dbReference>
<dbReference type="PANTHER" id="PTHR43064">
    <property type="entry name" value="PHOSPHORIBOSYLAMINOIMIDAZOLE CARBOXYLASE-RELATED"/>
    <property type="match status" value="1"/>
</dbReference>
<proteinExistence type="predicted"/>
<dbReference type="InterPro" id="IPR039476">
    <property type="entry name" value="P2CMN_synthase_LarB"/>
</dbReference>
<dbReference type="EMBL" id="JAPCID010000003">
    <property type="protein sequence ID" value="MDA0136343.1"/>
    <property type="molecule type" value="Genomic_DNA"/>
</dbReference>
<dbReference type="Gene3D" id="3.40.50.1970">
    <property type="match status" value="1"/>
</dbReference>
<protein>
    <submittedName>
        <fullName evidence="2">Nickel pincer cofactor biosynthesis protein LarB</fullName>
    </submittedName>
</protein>
<feature type="domain" description="PurE" evidence="1">
    <location>
        <begin position="91"/>
        <end position="223"/>
    </location>
</feature>
<dbReference type="PANTHER" id="PTHR43064:SF1">
    <property type="entry name" value="SLL1489 PROTEIN"/>
    <property type="match status" value="1"/>
</dbReference>
<accession>A0ABT4RCU4</accession>
<comment type="caution">
    <text evidence="2">The sequence shown here is derived from an EMBL/GenBank/DDBJ whole genome shotgun (WGS) entry which is preliminary data.</text>
</comment>
<name>A0ABT4RCU4_9ACTN</name>
<gene>
    <name evidence="2" type="primary">larB</name>
    <name evidence="2" type="ORF">OJ962_02460</name>
</gene>
<dbReference type="InterPro" id="IPR000031">
    <property type="entry name" value="PurE_dom"/>
</dbReference>
<keyword evidence="3" id="KW-1185">Reference proteome</keyword>
<sequence>MDSFRDLGFARVDTDREARQGAPEAIVAEGKTPEEIRAIAAALIEADAGSVLVTRADAAARAALREVAPEAHEDDRARLAWVARHVPAAKGLVAIVSGGTSDEPVVREAQVRAELLGTNVIVHRDAGVAGLHRLEPALPDLKRADCVVVVAGWDAALASVVGGIVAAPVIAVPTSTGYGATFGGVSALLAMITSCAAGVAVVNIDDGFGAGTIAARIARQSAK</sequence>